<dbReference type="RefSeq" id="WP_380886859.1">
    <property type="nucleotide sequence ID" value="NZ_JBHUDY010000001.1"/>
</dbReference>
<gene>
    <name evidence="8" type="ORF">ACFSCW_03275</name>
</gene>
<dbReference type="Proteomes" id="UP001597115">
    <property type="component" value="Unassembled WGS sequence"/>
</dbReference>
<dbReference type="PANTHER" id="PTHR30629:SF2">
    <property type="entry name" value="PROPHAGE INTEGRASE INTS-RELATED"/>
    <property type="match status" value="1"/>
</dbReference>
<dbReference type="EMBL" id="JBHUDY010000001">
    <property type="protein sequence ID" value="MFD1610819.1"/>
    <property type="molecule type" value="Genomic_DNA"/>
</dbReference>
<dbReference type="PANTHER" id="PTHR30629">
    <property type="entry name" value="PROPHAGE INTEGRASE"/>
    <property type="match status" value="1"/>
</dbReference>
<dbReference type="Gene3D" id="1.10.150.130">
    <property type="match status" value="1"/>
</dbReference>
<keyword evidence="4" id="KW-0233">DNA recombination</keyword>
<feature type="domain" description="Tyr recombinase" evidence="5">
    <location>
        <begin position="230"/>
        <end position="383"/>
    </location>
</feature>
<dbReference type="Pfam" id="PF00589">
    <property type="entry name" value="Phage_integrase"/>
    <property type="match status" value="1"/>
</dbReference>
<sequence>MPALRIIKEEIDRLKPTPGRDEYYWESSNKGPLGFGVRVTPRGVKSFVYQYRLKGQVARRLTIGKYGALTPEAARKIAVDHSHAVAAGINPLEVARKKARDATTLRFDDYVDRFVKAYLKAEWPDSWADAEARLKNHVVPKIGSKPLPEITSTDIGDVLDPLRPRKALARNVYVLLKLLFDWAAAPERRDIERSPLDGMKAPPAPKARKRVLSPDEIVAAWKGSFKLPREEGRFVRLLFCTLQRRNEVARLPWKELTKEAQRWHMVGDRAKNEEDHLVHLNALAMAEFDALGWKQRGLVFPSSTGETAISGYSKMKKRLDAAMLLFLQELADTRAAALGEDPHPVSLERWTLHDIRRSGTTALQALGFPVEVTEKVINHKSGEVSGIKKVYNLWAYEPEKRAALNAWGDYLQRLVEGADAPMVIALTERRA</sequence>
<dbReference type="InterPro" id="IPR011010">
    <property type="entry name" value="DNA_brk_join_enz"/>
</dbReference>
<dbReference type="Gene3D" id="3.30.160.390">
    <property type="entry name" value="Integrase, DNA-binding domain"/>
    <property type="match status" value="1"/>
</dbReference>
<evidence type="ECO:0000256" key="3">
    <source>
        <dbReference type="ARBA" id="ARBA00023125"/>
    </source>
</evidence>
<dbReference type="InterPro" id="IPR010998">
    <property type="entry name" value="Integrase_recombinase_N"/>
</dbReference>
<evidence type="ECO:0000259" key="5">
    <source>
        <dbReference type="Pfam" id="PF00589"/>
    </source>
</evidence>
<dbReference type="InterPro" id="IPR013762">
    <property type="entry name" value="Integrase-like_cat_sf"/>
</dbReference>
<evidence type="ECO:0000259" key="7">
    <source>
        <dbReference type="Pfam" id="PF22022"/>
    </source>
</evidence>
<dbReference type="Pfam" id="PF22022">
    <property type="entry name" value="Phage_int_M"/>
    <property type="match status" value="1"/>
</dbReference>
<evidence type="ECO:0000259" key="6">
    <source>
        <dbReference type="Pfam" id="PF13356"/>
    </source>
</evidence>
<dbReference type="InterPro" id="IPR002104">
    <property type="entry name" value="Integrase_catalytic"/>
</dbReference>
<dbReference type="InterPro" id="IPR053876">
    <property type="entry name" value="Phage_int_M"/>
</dbReference>
<dbReference type="InterPro" id="IPR038488">
    <property type="entry name" value="Integrase_DNA-bd_sf"/>
</dbReference>
<protein>
    <submittedName>
        <fullName evidence="8">Tyrosine-type recombinase/integrase</fullName>
    </submittedName>
</protein>
<name>A0ABW4I148_9SPHN</name>
<evidence type="ECO:0000256" key="1">
    <source>
        <dbReference type="ARBA" id="ARBA00008857"/>
    </source>
</evidence>
<evidence type="ECO:0000313" key="8">
    <source>
        <dbReference type="EMBL" id="MFD1610819.1"/>
    </source>
</evidence>
<dbReference type="SUPFAM" id="SSF56349">
    <property type="entry name" value="DNA breaking-rejoining enzymes"/>
    <property type="match status" value="1"/>
</dbReference>
<comment type="caution">
    <text evidence="8">The sequence shown here is derived from an EMBL/GenBank/DDBJ whole genome shotgun (WGS) entry which is preliminary data.</text>
</comment>
<keyword evidence="3" id="KW-0238">DNA-binding</keyword>
<dbReference type="Gene3D" id="1.10.443.10">
    <property type="entry name" value="Intergrase catalytic core"/>
    <property type="match status" value="1"/>
</dbReference>
<comment type="similarity">
    <text evidence="1">Belongs to the 'phage' integrase family.</text>
</comment>
<organism evidence="8 9">
    <name type="scientific">Sphingomonas tabacisoli</name>
    <dbReference type="NCBI Taxonomy" id="2249466"/>
    <lineage>
        <taxon>Bacteria</taxon>
        <taxon>Pseudomonadati</taxon>
        <taxon>Pseudomonadota</taxon>
        <taxon>Alphaproteobacteria</taxon>
        <taxon>Sphingomonadales</taxon>
        <taxon>Sphingomonadaceae</taxon>
        <taxon>Sphingomonas</taxon>
    </lineage>
</organism>
<proteinExistence type="inferred from homology"/>
<dbReference type="InterPro" id="IPR025166">
    <property type="entry name" value="Integrase_DNA_bind_dom"/>
</dbReference>
<evidence type="ECO:0000256" key="4">
    <source>
        <dbReference type="ARBA" id="ARBA00023172"/>
    </source>
</evidence>
<accession>A0ABW4I148</accession>
<keyword evidence="2" id="KW-0229">DNA integration</keyword>
<dbReference type="Pfam" id="PF13356">
    <property type="entry name" value="Arm-DNA-bind_3"/>
    <property type="match status" value="1"/>
</dbReference>
<feature type="domain" description="Integrase DNA-binding" evidence="6">
    <location>
        <begin position="31"/>
        <end position="97"/>
    </location>
</feature>
<feature type="domain" description="Phage integrase central" evidence="7">
    <location>
        <begin position="109"/>
        <end position="191"/>
    </location>
</feature>
<evidence type="ECO:0000313" key="9">
    <source>
        <dbReference type="Proteomes" id="UP001597115"/>
    </source>
</evidence>
<dbReference type="InterPro" id="IPR050808">
    <property type="entry name" value="Phage_Integrase"/>
</dbReference>
<reference evidence="9" key="1">
    <citation type="journal article" date="2019" name="Int. J. Syst. Evol. Microbiol.">
        <title>The Global Catalogue of Microorganisms (GCM) 10K type strain sequencing project: providing services to taxonomists for standard genome sequencing and annotation.</title>
        <authorList>
            <consortium name="The Broad Institute Genomics Platform"/>
            <consortium name="The Broad Institute Genome Sequencing Center for Infectious Disease"/>
            <person name="Wu L."/>
            <person name="Ma J."/>
        </authorList>
    </citation>
    <scope>NUCLEOTIDE SEQUENCE [LARGE SCALE GENOMIC DNA]</scope>
    <source>
        <strain evidence="9">CGMCC 1.16275</strain>
    </source>
</reference>
<evidence type="ECO:0000256" key="2">
    <source>
        <dbReference type="ARBA" id="ARBA00022908"/>
    </source>
</evidence>
<keyword evidence="9" id="KW-1185">Reference proteome</keyword>